<evidence type="ECO:0000313" key="1">
    <source>
        <dbReference type="EMBL" id="QUN35207.1"/>
    </source>
</evidence>
<evidence type="ECO:0000313" key="2">
    <source>
        <dbReference type="Proteomes" id="UP000679373"/>
    </source>
</evidence>
<reference evidence="1" key="1">
    <citation type="submission" date="2021-04" db="EMBL/GenBank/DDBJ databases">
        <title>Complete genome sequence of the type strain Clostridium beijerinckii NRRL B-598.</title>
        <authorList>
            <person name="Sedlar K."/>
            <person name="Branska B."/>
            <person name="Bezdicek M."/>
            <person name="Nykrynova M."/>
            <person name="Lengerova M."/>
            <person name="Skutkova H."/>
            <person name="Patakova P."/>
        </authorList>
    </citation>
    <scope>NUCLEOTIDE SEQUENCE</scope>
    <source>
        <strain evidence="1">DSM 791</strain>
    </source>
</reference>
<accession>A0AB74VFT1</accession>
<dbReference type="GeneID" id="66347952"/>
<name>A0AB74VFT1_CLOBE</name>
<dbReference type="Proteomes" id="UP000679373">
    <property type="component" value="Chromosome"/>
</dbReference>
<protein>
    <submittedName>
        <fullName evidence="1">Uncharacterized protein</fullName>
    </submittedName>
</protein>
<sequence>MMIELLKERIEEIKADIKEFTILELEANNERDKLKYELRVAEFQGTLEIIEDGLKFAMACEETDKTMRIFLKDTERLMKIFFNDMGL</sequence>
<gene>
    <name evidence="1" type="ORF">KEC93_25475</name>
</gene>
<dbReference type="RefSeq" id="WP_077869366.1">
    <property type="nucleotide sequence ID" value="NZ_BKAK01000085.1"/>
</dbReference>
<keyword evidence="2" id="KW-1185">Reference proteome</keyword>
<organism evidence="1 2">
    <name type="scientific">Clostridium beijerinckii</name>
    <name type="common">Clostridium MP</name>
    <dbReference type="NCBI Taxonomy" id="1520"/>
    <lineage>
        <taxon>Bacteria</taxon>
        <taxon>Bacillati</taxon>
        <taxon>Bacillota</taxon>
        <taxon>Clostridia</taxon>
        <taxon>Eubacteriales</taxon>
        <taxon>Clostridiaceae</taxon>
        <taxon>Clostridium</taxon>
    </lineage>
</organism>
<proteinExistence type="predicted"/>
<dbReference type="AlphaFoldDB" id="A0AB74VFT1"/>
<dbReference type="EMBL" id="CP073653">
    <property type="protein sequence ID" value="QUN35207.1"/>
    <property type="molecule type" value="Genomic_DNA"/>
</dbReference>